<comment type="similarity">
    <text evidence="1">Belongs to the peptidase A1 family.</text>
</comment>
<dbReference type="Proteomes" id="UP000001996">
    <property type="component" value="Unassembled WGS sequence"/>
</dbReference>
<dbReference type="InterPro" id="IPR033121">
    <property type="entry name" value="PEPTIDASE_A1"/>
</dbReference>
<dbReference type="PANTHER" id="PTHR47966">
    <property type="entry name" value="BETA-SITE APP-CLEAVING ENZYME, ISOFORM A-RELATED"/>
    <property type="match status" value="1"/>
</dbReference>
<dbReference type="SUPFAM" id="SSF50630">
    <property type="entry name" value="Acid proteases"/>
    <property type="match status" value="1"/>
</dbReference>
<dbReference type="Gene3D" id="2.40.70.10">
    <property type="entry name" value="Acid Proteases"/>
    <property type="match status" value="2"/>
</dbReference>
<keyword evidence="4" id="KW-1133">Transmembrane helix</keyword>
<gene>
    <name evidence="6" type="ORF">LELG_05418</name>
</gene>
<proteinExistence type="inferred from homology"/>
<dbReference type="AlphaFoldDB" id="A5E729"/>
<accession>A5E729</accession>
<dbReference type="InParanoid" id="A5E729"/>
<evidence type="ECO:0000256" key="1">
    <source>
        <dbReference type="ARBA" id="ARBA00007447"/>
    </source>
</evidence>
<dbReference type="OrthoDB" id="771136at2759"/>
<evidence type="ECO:0000256" key="4">
    <source>
        <dbReference type="SAM" id="Phobius"/>
    </source>
</evidence>
<evidence type="ECO:0000256" key="3">
    <source>
        <dbReference type="PIRSR" id="PIRSR601461-1"/>
    </source>
</evidence>
<feature type="active site" evidence="3">
    <location>
        <position position="306"/>
    </location>
</feature>
<name>A5E729_LODEL</name>
<evidence type="ECO:0000256" key="2">
    <source>
        <dbReference type="ARBA" id="ARBA00023157"/>
    </source>
</evidence>
<dbReference type="PRINTS" id="PR00792">
    <property type="entry name" value="PEPSIN"/>
</dbReference>
<dbReference type="GO" id="GO:0004190">
    <property type="term" value="F:aspartic-type endopeptidase activity"/>
    <property type="evidence" value="ECO:0007669"/>
    <property type="project" value="InterPro"/>
</dbReference>
<dbReference type="InterPro" id="IPR001461">
    <property type="entry name" value="Aspartic_peptidase_A1"/>
</dbReference>
<keyword evidence="4" id="KW-0472">Membrane</keyword>
<evidence type="ECO:0000313" key="6">
    <source>
        <dbReference type="EMBL" id="EDK47237.1"/>
    </source>
</evidence>
<feature type="domain" description="Peptidase A1" evidence="5">
    <location>
        <begin position="108"/>
        <end position="394"/>
    </location>
</feature>
<dbReference type="InterPro" id="IPR021109">
    <property type="entry name" value="Peptidase_aspartic_dom_sf"/>
</dbReference>
<dbReference type="PANTHER" id="PTHR47966:SF65">
    <property type="entry name" value="ASPARTIC-TYPE ENDOPEPTIDASE"/>
    <property type="match status" value="1"/>
</dbReference>
<dbReference type="GO" id="GO:0006508">
    <property type="term" value="P:proteolysis"/>
    <property type="evidence" value="ECO:0007669"/>
    <property type="project" value="InterPro"/>
</dbReference>
<feature type="active site" evidence="3">
    <location>
        <position position="126"/>
    </location>
</feature>
<protein>
    <recommendedName>
        <fullName evidence="5">Peptidase A1 domain-containing protein</fullName>
    </recommendedName>
</protein>
<keyword evidence="2" id="KW-1015">Disulfide bond</keyword>
<feature type="transmembrane region" description="Helical" evidence="4">
    <location>
        <begin position="44"/>
        <end position="66"/>
    </location>
</feature>
<dbReference type="EMBL" id="CH981532">
    <property type="protein sequence ID" value="EDK47237.1"/>
    <property type="molecule type" value="Genomic_DNA"/>
</dbReference>
<dbReference type="GeneID" id="5230545"/>
<dbReference type="KEGG" id="lel:PVL30_002517"/>
<feature type="non-terminal residue" evidence="6">
    <location>
        <position position="394"/>
    </location>
</feature>
<dbReference type="Pfam" id="PF00026">
    <property type="entry name" value="Asp"/>
    <property type="match status" value="1"/>
</dbReference>
<dbReference type="eggNOG" id="KOG1339">
    <property type="taxonomic scope" value="Eukaryota"/>
</dbReference>
<reference evidence="6 7" key="1">
    <citation type="journal article" date="2009" name="Nature">
        <title>Evolution of pathogenicity and sexual reproduction in eight Candida genomes.</title>
        <authorList>
            <person name="Butler G."/>
            <person name="Rasmussen M.D."/>
            <person name="Lin M.F."/>
            <person name="Santos M.A."/>
            <person name="Sakthikumar S."/>
            <person name="Munro C.A."/>
            <person name="Rheinbay E."/>
            <person name="Grabherr M."/>
            <person name="Forche A."/>
            <person name="Reedy J.L."/>
            <person name="Agrafioti I."/>
            <person name="Arnaud M.B."/>
            <person name="Bates S."/>
            <person name="Brown A.J."/>
            <person name="Brunke S."/>
            <person name="Costanzo M.C."/>
            <person name="Fitzpatrick D.A."/>
            <person name="de Groot P.W."/>
            <person name="Harris D."/>
            <person name="Hoyer L.L."/>
            <person name="Hube B."/>
            <person name="Klis F.M."/>
            <person name="Kodira C."/>
            <person name="Lennard N."/>
            <person name="Logue M.E."/>
            <person name="Martin R."/>
            <person name="Neiman A.M."/>
            <person name="Nikolaou E."/>
            <person name="Quail M.A."/>
            <person name="Quinn J."/>
            <person name="Santos M.C."/>
            <person name="Schmitzberger F.F."/>
            <person name="Sherlock G."/>
            <person name="Shah P."/>
            <person name="Silverstein K.A."/>
            <person name="Skrzypek M.S."/>
            <person name="Soll D."/>
            <person name="Staggs R."/>
            <person name="Stansfield I."/>
            <person name="Stumpf M.P."/>
            <person name="Sudbery P.E."/>
            <person name="Srikantha T."/>
            <person name="Zeng Q."/>
            <person name="Berman J."/>
            <person name="Berriman M."/>
            <person name="Heitman J."/>
            <person name="Gow N.A."/>
            <person name="Lorenz M.C."/>
            <person name="Birren B.W."/>
            <person name="Kellis M."/>
            <person name="Cuomo C.A."/>
        </authorList>
    </citation>
    <scope>NUCLEOTIDE SEQUENCE [LARGE SCALE GENOMIC DNA]</scope>
    <source>
        <strain evidence="7">ATCC 11503 / BCRC 21390 / CBS 2605 / JCM 1781 / NBRC 1676 / NRRL YB-4239</strain>
    </source>
</reference>
<dbReference type="PROSITE" id="PS51767">
    <property type="entry name" value="PEPTIDASE_A1"/>
    <property type="match status" value="1"/>
</dbReference>
<keyword evidence="4" id="KW-0812">Transmembrane</keyword>
<evidence type="ECO:0000313" key="7">
    <source>
        <dbReference type="Proteomes" id="UP000001996"/>
    </source>
</evidence>
<dbReference type="HOGENOM" id="CLU_013253_9_1_1"/>
<dbReference type="VEuPathDB" id="FungiDB:LELG_05418"/>
<dbReference type="OMA" id="VANCKAR"/>
<sequence>MFIAKEFVKSKDIDGLIANANEISLSKTVTTFTQLIMAIKFTNWPYTAVVTATAAFAFASISLVAATPLEKRQPKVFSLDFDVVRNNNTATGLKRDETIDAEYFDASYLASISLGSNKQVLNVSVDTGSSDLVIPKAGVNCEGHNCLSGGVFDPSESTTFHDLSIPITASYEDGTVVKGTFGKDDYYFADGTKVPQLEFGLMSQMPRKYGLFGVGKISMESTPAHYNNFPFALKDAGIIDTVAYSMYLKYPESSGSFLFGGVDKAKYSGELAILDAANFTWLGVTLNSITTPKGQVIAMNEPVALDSGTTYILLGQPLVDAINKELGLSQEGVIECSQISANNLPTFTFNFGSVNITVPLSELFDVVDGECFTRIVALSSGASFLGDSFLRSAY</sequence>
<evidence type="ECO:0000259" key="5">
    <source>
        <dbReference type="PROSITE" id="PS51767"/>
    </source>
</evidence>
<organism evidence="6 7">
    <name type="scientific">Lodderomyces elongisporus (strain ATCC 11503 / CBS 2605 / JCM 1781 / NBRC 1676 / NRRL YB-4239)</name>
    <name type="common">Yeast</name>
    <name type="synonym">Saccharomyces elongisporus</name>
    <dbReference type="NCBI Taxonomy" id="379508"/>
    <lineage>
        <taxon>Eukaryota</taxon>
        <taxon>Fungi</taxon>
        <taxon>Dikarya</taxon>
        <taxon>Ascomycota</taxon>
        <taxon>Saccharomycotina</taxon>
        <taxon>Pichiomycetes</taxon>
        <taxon>Debaryomycetaceae</taxon>
        <taxon>Candida/Lodderomyces clade</taxon>
        <taxon>Lodderomyces</taxon>
    </lineage>
</organism>
<keyword evidence="7" id="KW-1185">Reference proteome</keyword>